<dbReference type="OrthoDB" id="9812088at2"/>
<evidence type="ECO:0000313" key="1">
    <source>
        <dbReference type="EMBL" id="AVY95925.1"/>
    </source>
</evidence>
<dbReference type="KEGG" id="maer:DAI18_01610"/>
<name>A0A2S0PF05_9NEIS</name>
<keyword evidence="2" id="KW-1185">Reference proteome</keyword>
<protein>
    <submittedName>
        <fullName evidence="1">DUF1320 domain-containing protein</fullName>
    </submittedName>
</protein>
<dbReference type="AlphaFoldDB" id="A0A2S0PF05"/>
<dbReference type="EMBL" id="CP028519">
    <property type="protein sequence ID" value="AVY95925.1"/>
    <property type="molecule type" value="Genomic_DNA"/>
</dbReference>
<proteinExistence type="predicted"/>
<gene>
    <name evidence="1" type="ORF">DAI18_01610</name>
</gene>
<reference evidence="1 2" key="1">
    <citation type="submission" date="2018-04" db="EMBL/GenBank/DDBJ databases">
        <title>Denitrifier Microvirgula.</title>
        <authorList>
            <person name="Anderson E."/>
            <person name="Jang J."/>
            <person name="Ishii S."/>
        </authorList>
    </citation>
    <scope>NUCLEOTIDE SEQUENCE [LARGE SCALE GENOMIC DNA]</scope>
    <source>
        <strain evidence="1 2">BE2.4</strain>
    </source>
</reference>
<dbReference type="Proteomes" id="UP000244173">
    <property type="component" value="Chromosome"/>
</dbReference>
<organism evidence="1 2">
    <name type="scientific">Microvirgula aerodenitrificans</name>
    <dbReference type="NCBI Taxonomy" id="57480"/>
    <lineage>
        <taxon>Bacteria</taxon>
        <taxon>Pseudomonadati</taxon>
        <taxon>Pseudomonadota</taxon>
        <taxon>Betaproteobacteria</taxon>
        <taxon>Neisseriales</taxon>
        <taxon>Aquaspirillaceae</taxon>
        <taxon>Microvirgula</taxon>
    </lineage>
</organism>
<sequence>MYATQDDMVLRFGAAEVIALTDRNNSGRIDDAVLARALDSASSEIDGYLAVRYPLPFATTPKILTGYACDIARYRLCGAATQTSLDIRERFRDAQRFLELVAAGTLTLGRLPAGGSTQP</sequence>
<accession>A0A2S0PF05</accession>
<dbReference type="RefSeq" id="WP_084299875.1">
    <property type="nucleotide sequence ID" value="NZ_CALFSO010000029.1"/>
</dbReference>
<evidence type="ECO:0000313" key="2">
    <source>
        <dbReference type="Proteomes" id="UP000244173"/>
    </source>
</evidence>
<dbReference type="InterPro" id="IPR009752">
    <property type="entry name" value="Phage_Mu_GpJ"/>
</dbReference>
<dbReference type="Pfam" id="PF07030">
    <property type="entry name" value="Phage_Mu_Gp36"/>
    <property type="match status" value="1"/>
</dbReference>
<dbReference type="STRING" id="1122240.GCA_000620105_00966"/>